<dbReference type="InterPro" id="IPR050732">
    <property type="entry name" value="Beta-glucan_modifiers"/>
</dbReference>
<dbReference type="GO" id="GO:0042973">
    <property type="term" value="F:glucan endo-1,3-beta-D-glucosidase activity"/>
    <property type="evidence" value="ECO:0007669"/>
    <property type="project" value="UniProtKB-EC"/>
</dbReference>
<dbReference type="EMBL" id="KQ085914">
    <property type="protein sequence ID" value="KLO16571.1"/>
    <property type="molecule type" value="Genomic_DNA"/>
</dbReference>
<evidence type="ECO:0000256" key="6">
    <source>
        <dbReference type="ARBA" id="ARBA00022801"/>
    </source>
</evidence>
<evidence type="ECO:0000256" key="13">
    <source>
        <dbReference type="ARBA" id="ARBA00042373"/>
    </source>
</evidence>
<dbReference type="AlphaFoldDB" id="A0A0H2SHN3"/>
<name>A0A0H2SHN3_9AGAM</name>
<comment type="similarity">
    <text evidence="3">Belongs to the glycosyl hydrolase 17 family.</text>
</comment>
<dbReference type="SUPFAM" id="SSF51445">
    <property type="entry name" value="(Trans)glycosidases"/>
    <property type="match status" value="1"/>
</dbReference>
<keyword evidence="16" id="KW-1185">Reference proteome</keyword>
<keyword evidence="7" id="KW-0472">Membrane</keyword>
<sequence>MYAFGGFVYSLSSCPSAETMASDFSTMKSVGSRIVVTFDPCEDGSEDTYDNVFAAAGAAGIYVIPIAWTLVDSGTFTSESVPRLEAVTDAVIKNPSNVIAVAYGDEPLLDDDAGSASNLATYVTQMKSEFVNAGLDMPVSISEMAGGWQNSANGDISSMVAAIDFFMVNDMPYFFPDATTGGSSGSWNDFVSDLEYIASIANGKHIMVTQTGWPSNEDEFAPNSNSIDASVSSEAAFWQLLDSHCSDFFKPNDIAWMWRSWDDHITGWGVLDSNGNPKFTVQASTSC</sequence>
<evidence type="ECO:0000256" key="14">
    <source>
        <dbReference type="ARBA" id="ARBA00043078"/>
    </source>
</evidence>
<dbReference type="GO" id="GO:0000272">
    <property type="term" value="P:polysaccharide catabolic process"/>
    <property type="evidence" value="ECO:0007669"/>
    <property type="project" value="UniProtKB-KW"/>
</dbReference>
<evidence type="ECO:0000256" key="7">
    <source>
        <dbReference type="ARBA" id="ARBA00023136"/>
    </source>
</evidence>
<accession>A0A0H2SHN3</accession>
<evidence type="ECO:0000256" key="9">
    <source>
        <dbReference type="ARBA" id="ARBA00023277"/>
    </source>
</evidence>
<evidence type="ECO:0000256" key="10">
    <source>
        <dbReference type="ARBA" id="ARBA00023316"/>
    </source>
</evidence>
<evidence type="ECO:0000256" key="5">
    <source>
        <dbReference type="ARBA" id="ARBA00022475"/>
    </source>
</evidence>
<comment type="function">
    <text evidence="12">Glucanases play a role in cell expansion during growth, in cell-cell fusion during mating, and in spore release during sporulation. This enzyme may be involved in beta-glucan degradation. Active on laminarin and lichenan.</text>
</comment>
<keyword evidence="5" id="KW-1003">Cell membrane</keyword>
<dbReference type="GO" id="GO:0009986">
    <property type="term" value="C:cell surface"/>
    <property type="evidence" value="ECO:0007669"/>
    <property type="project" value="TreeGrafter"/>
</dbReference>
<reference evidence="15 16" key="1">
    <citation type="submission" date="2015-04" db="EMBL/GenBank/DDBJ databases">
        <title>Complete genome sequence of Schizopora paradoxa KUC8140, a cosmopolitan wood degrader in East Asia.</title>
        <authorList>
            <consortium name="DOE Joint Genome Institute"/>
            <person name="Min B."/>
            <person name="Park H."/>
            <person name="Jang Y."/>
            <person name="Kim J.-J."/>
            <person name="Kim K.H."/>
            <person name="Pangilinan J."/>
            <person name="Lipzen A."/>
            <person name="Riley R."/>
            <person name="Grigoriev I.V."/>
            <person name="Spatafora J.W."/>
            <person name="Choi I.-G."/>
        </authorList>
    </citation>
    <scope>NUCLEOTIDE SEQUENCE [LARGE SCALE GENOMIC DNA]</scope>
    <source>
        <strain evidence="15 16">KUC8140</strain>
    </source>
</reference>
<evidence type="ECO:0000256" key="3">
    <source>
        <dbReference type="ARBA" id="ARBA00008773"/>
    </source>
</evidence>
<protein>
    <recommendedName>
        <fullName evidence="4">glucan endo-1,3-beta-D-glucosidase</fullName>
        <ecNumber evidence="4">3.2.1.39</ecNumber>
    </recommendedName>
    <alternativeName>
        <fullName evidence="14">Endo-1,3-beta-glucanase btgC</fullName>
    </alternativeName>
    <alternativeName>
        <fullName evidence="13">Laminarinase btgC</fullName>
    </alternativeName>
</protein>
<keyword evidence="11" id="KW-0624">Polysaccharide degradation</keyword>
<comment type="subcellular location">
    <subcellularLocation>
        <location evidence="2">Cell membrane</location>
        <topology evidence="2">Single-pass type II membrane protein</topology>
    </subcellularLocation>
</comment>
<dbReference type="PANTHER" id="PTHR16631:SF17">
    <property type="entry name" value="GLUCAN ENDO-1,3-BETA-GLUCOSIDASE BTGC"/>
    <property type="match status" value="1"/>
</dbReference>
<dbReference type="InParanoid" id="A0A0H2SHN3"/>
<gene>
    <name evidence="15" type="ORF">SCHPADRAFT_887643</name>
</gene>
<evidence type="ECO:0000256" key="8">
    <source>
        <dbReference type="ARBA" id="ARBA00023180"/>
    </source>
</evidence>
<keyword evidence="6 15" id="KW-0378">Hydrolase</keyword>
<evidence type="ECO:0000313" key="16">
    <source>
        <dbReference type="Proteomes" id="UP000053477"/>
    </source>
</evidence>
<organism evidence="15 16">
    <name type="scientific">Schizopora paradoxa</name>
    <dbReference type="NCBI Taxonomy" id="27342"/>
    <lineage>
        <taxon>Eukaryota</taxon>
        <taxon>Fungi</taxon>
        <taxon>Dikarya</taxon>
        <taxon>Basidiomycota</taxon>
        <taxon>Agaricomycotina</taxon>
        <taxon>Agaricomycetes</taxon>
        <taxon>Hymenochaetales</taxon>
        <taxon>Schizoporaceae</taxon>
        <taxon>Schizopora</taxon>
    </lineage>
</organism>
<dbReference type="InterPro" id="IPR017853">
    <property type="entry name" value="GH"/>
</dbReference>
<comment type="catalytic activity">
    <reaction evidence="1">
        <text>Hydrolysis of (1-&gt;3)-beta-D-glucosidic linkages in (1-&gt;3)-beta-D-glucans.</text>
        <dbReference type="EC" id="3.2.1.39"/>
    </reaction>
</comment>
<dbReference type="EC" id="3.2.1.39" evidence="4"/>
<dbReference type="Proteomes" id="UP000053477">
    <property type="component" value="Unassembled WGS sequence"/>
</dbReference>
<dbReference type="PANTHER" id="PTHR16631">
    <property type="entry name" value="GLUCAN 1,3-BETA-GLUCOSIDASE"/>
    <property type="match status" value="1"/>
</dbReference>
<evidence type="ECO:0000256" key="1">
    <source>
        <dbReference type="ARBA" id="ARBA00000382"/>
    </source>
</evidence>
<evidence type="ECO:0000313" key="15">
    <source>
        <dbReference type="EMBL" id="KLO16571.1"/>
    </source>
</evidence>
<keyword evidence="10" id="KW-0961">Cell wall biogenesis/degradation</keyword>
<keyword evidence="8" id="KW-0325">Glycoprotein</keyword>
<evidence type="ECO:0000256" key="4">
    <source>
        <dbReference type="ARBA" id="ARBA00012780"/>
    </source>
</evidence>
<dbReference type="OrthoDB" id="77201at2759"/>
<dbReference type="Gene3D" id="3.20.20.80">
    <property type="entry name" value="Glycosidases"/>
    <property type="match status" value="1"/>
</dbReference>
<dbReference type="GO" id="GO:0005886">
    <property type="term" value="C:plasma membrane"/>
    <property type="evidence" value="ECO:0007669"/>
    <property type="project" value="UniProtKB-SubCell"/>
</dbReference>
<evidence type="ECO:0000256" key="2">
    <source>
        <dbReference type="ARBA" id="ARBA00004401"/>
    </source>
</evidence>
<dbReference type="GO" id="GO:0009277">
    <property type="term" value="C:fungal-type cell wall"/>
    <property type="evidence" value="ECO:0007669"/>
    <property type="project" value="TreeGrafter"/>
</dbReference>
<evidence type="ECO:0000256" key="11">
    <source>
        <dbReference type="ARBA" id="ARBA00023326"/>
    </source>
</evidence>
<dbReference type="GO" id="GO:0071555">
    <property type="term" value="P:cell wall organization"/>
    <property type="evidence" value="ECO:0007669"/>
    <property type="project" value="UniProtKB-KW"/>
</dbReference>
<dbReference type="GO" id="GO:0005576">
    <property type="term" value="C:extracellular region"/>
    <property type="evidence" value="ECO:0007669"/>
    <property type="project" value="TreeGrafter"/>
</dbReference>
<keyword evidence="9" id="KW-0119">Carbohydrate metabolism</keyword>
<evidence type="ECO:0000256" key="12">
    <source>
        <dbReference type="ARBA" id="ARBA00037649"/>
    </source>
</evidence>
<proteinExistence type="inferred from homology"/>